<feature type="transmembrane region" description="Helical" evidence="12">
    <location>
        <begin position="240"/>
        <end position="259"/>
    </location>
</feature>
<comment type="subcellular location">
    <subcellularLocation>
        <location evidence="12">Cell inner membrane</location>
        <topology evidence="12">Multi-pass membrane protein</topology>
    </subcellularLocation>
    <subcellularLocation>
        <location evidence="1">Cell membrane</location>
        <topology evidence="1">Multi-pass membrane protein</topology>
    </subcellularLocation>
</comment>
<evidence type="ECO:0000256" key="7">
    <source>
        <dbReference type="ARBA" id="ARBA00022842"/>
    </source>
</evidence>
<dbReference type="Proteomes" id="UP001589769">
    <property type="component" value="Unassembled WGS sequence"/>
</dbReference>
<dbReference type="Pfam" id="PF00953">
    <property type="entry name" value="Glycos_transf_4"/>
    <property type="match status" value="1"/>
</dbReference>
<dbReference type="EC" id="2.7.8.33" evidence="12"/>
<dbReference type="GO" id="GO:0036380">
    <property type="term" value="F:UDP-N-acetylglucosamine-undecaprenyl-phosphate N-acetylglucosaminephosphotransferase activity"/>
    <property type="evidence" value="ECO:0007669"/>
    <property type="project" value="UniProtKB-EC"/>
</dbReference>
<evidence type="ECO:0000256" key="11">
    <source>
        <dbReference type="ARBA" id="ARBA00023211"/>
    </source>
</evidence>
<keyword evidence="14" id="KW-1185">Reference proteome</keyword>
<comment type="cofactor">
    <cofactor evidence="12">
        <name>Mn(2+)</name>
        <dbReference type="ChEBI" id="CHEBI:29035"/>
    </cofactor>
</comment>
<feature type="transmembrane region" description="Helical" evidence="12">
    <location>
        <begin position="180"/>
        <end position="197"/>
    </location>
</feature>
<accession>A0ABV6HTP4</accession>
<dbReference type="RefSeq" id="WP_382372803.1">
    <property type="nucleotide sequence ID" value="NZ_JBHLWA010000007.1"/>
</dbReference>
<evidence type="ECO:0000256" key="9">
    <source>
        <dbReference type="ARBA" id="ARBA00022989"/>
    </source>
</evidence>
<comment type="similarity">
    <text evidence="12">Belongs to the glycosyltransferase 4 family. WecA subfamily.</text>
</comment>
<keyword evidence="4 12" id="KW-0328">Glycosyltransferase</keyword>
<keyword evidence="2 12" id="KW-1003">Cell membrane</keyword>
<dbReference type="NCBIfam" id="TIGR02380">
    <property type="entry name" value="ECA_wecA"/>
    <property type="match status" value="1"/>
</dbReference>
<keyword evidence="5 12" id="KW-0808">Transferase</keyword>
<evidence type="ECO:0000256" key="12">
    <source>
        <dbReference type="HAMAP-Rule" id="MF_02030"/>
    </source>
</evidence>
<keyword evidence="7 12" id="KW-0460">Magnesium</keyword>
<dbReference type="PANTHER" id="PTHR22926:SF3">
    <property type="entry name" value="UNDECAPRENYL-PHOSPHATE ALPHA-N-ACETYLGLUCOSAMINYL 1-PHOSPHATE TRANSFERASE"/>
    <property type="match status" value="1"/>
</dbReference>
<evidence type="ECO:0000256" key="10">
    <source>
        <dbReference type="ARBA" id="ARBA00023136"/>
    </source>
</evidence>
<feature type="transmembrane region" description="Helical" evidence="12">
    <location>
        <begin position="156"/>
        <end position="174"/>
    </location>
</feature>
<feature type="transmembrane region" description="Helical" evidence="12">
    <location>
        <begin position="209"/>
        <end position="228"/>
    </location>
</feature>
<name>A0ABV6HTP4_9PAST</name>
<dbReference type="PANTHER" id="PTHR22926">
    <property type="entry name" value="PHOSPHO-N-ACETYLMURAMOYL-PENTAPEPTIDE-TRANSFERASE"/>
    <property type="match status" value="1"/>
</dbReference>
<feature type="transmembrane region" description="Helical" evidence="12">
    <location>
        <begin position="120"/>
        <end position="144"/>
    </location>
</feature>
<keyword evidence="8 12" id="KW-0448">Lipopolysaccharide biosynthesis</keyword>
<protein>
    <recommendedName>
        <fullName evidence="12">Undecaprenyl-phosphate alpha-N-acetylglucosaminyl 1-phosphate transferase</fullName>
        <ecNumber evidence="12">2.7.8.33</ecNumber>
    </recommendedName>
    <alternativeName>
        <fullName evidence="12">UDP-GlcNAc:undecaprenyl-phosphate GlcNAc-1-phosphate transferase</fullName>
    </alternativeName>
    <alternativeName>
        <fullName evidence="12">Undecaprenyl-phosphate GlcNAc-1-phosphate transferase</fullName>
    </alternativeName>
</protein>
<comment type="pathway">
    <text evidence="12">Bacterial outer membrane biogenesis; LPS O-antigen biosynthesis.</text>
</comment>
<feature type="transmembrane region" description="Helical" evidence="12">
    <location>
        <begin position="6"/>
        <end position="28"/>
    </location>
</feature>
<keyword evidence="3 12" id="KW-0997">Cell inner membrane</keyword>
<evidence type="ECO:0000256" key="4">
    <source>
        <dbReference type="ARBA" id="ARBA00022676"/>
    </source>
</evidence>
<dbReference type="InterPro" id="IPR000715">
    <property type="entry name" value="Glycosyl_transferase_4"/>
</dbReference>
<gene>
    <name evidence="12 13" type="primary">wecA</name>
    <name evidence="13" type="ORF">ACFFHT_01515</name>
</gene>
<feature type="transmembrane region" description="Helical" evidence="12">
    <location>
        <begin position="40"/>
        <end position="60"/>
    </location>
</feature>
<dbReference type="HAMAP" id="MF_02030">
    <property type="entry name" value="WecA_Gammaproteo"/>
    <property type="match status" value="1"/>
</dbReference>
<sequence>MWLSFLLTFLSSFLALILMRPVAVKIGLVDKPNYRKRHQGLIPLIGGIALFISNACYYFLEWHDMRLPYLYLTCVTILLIIGVLDDRFDLSPFLRAIVQAALALSMIYIGDLSLNNLGEIIGPFQVTLGTAGIVITVFATIAIVNAFNMIDGIDGLLGGLSSVSFAAIGILLMLDGQVDLGAWCFALILCLIPYILFNLSIFGVKNKVFMGDSGSTLIGFTMIWILLLSTQGHGHPIKPITALWLIAIPLIDMICVVIRRLKKKKSPFRPDRLHVHHLMVRAGLTSRQAFLAITLMAAICAGFGILGEIYYVNEWLMFFGFILLIFLYGYSITRAWRVTRFIRRIQRRLRKAKGKIVSPKEN</sequence>
<proteinExistence type="inferred from homology"/>
<comment type="cofactor">
    <cofactor evidence="12">
        <name>Mg(2+)</name>
        <dbReference type="ChEBI" id="CHEBI:18420"/>
    </cofactor>
</comment>
<evidence type="ECO:0000256" key="3">
    <source>
        <dbReference type="ARBA" id="ARBA00022519"/>
    </source>
</evidence>
<evidence type="ECO:0000256" key="2">
    <source>
        <dbReference type="ARBA" id="ARBA00022475"/>
    </source>
</evidence>
<keyword evidence="6 12" id="KW-0812">Transmembrane</keyword>
<evidence type="ECO:0000313" key="14">
    <source>
        <dbReference type="Proteomes" id="UP001589769"/>
    </source>
</evidence>
<dbReference type="EMBL" id="JBHLWA010000007">
    <property type="protein sequence ID" value="MFC0322249.1"/>
    <property type="molecule type" value="Genomic_DNA"/>
</dbReference>
<feature type="transmembrane region" description="Helical" evidence="12">
    <location>
        <begin position="289"/>
        <end position="310"/>
    </location>
</feature>
<evidence type="ECO:0000256" key="8">
    <source>
        <dbReference type="ARBA" id="ARBA00022985"/>
    </source>
</evidence>
<feature type="transmembrane region" description="Helical" evidence="12">
    <location>
        <begin position="66"/>
        <end position="84"/>
    </location>
</feature>
<dbReference type="CDD" id="cd06853">
    <property type="entry name" value="GT_WecA_like"/>
    <property type="match status" value="1"/>
</dbReference>
<organism evidence="13 14">
    <name type="scientific">Gallibacterium melopsittaci</name>
    <dbReference type="NCBI Taxonomy" id="516063"/>
    <lineage>
        <taxon>Bacteria</taxon>
        <taxon>Pseudomonadati</taxon>
        <taxon>Pseudomonadota</taxon>
        <taxon>Gammaproteobacteria</taxon>
        <taxon>Pasteurellales</taxon>
        <taxon>Pasteurellaceae</taxon>
        <taxon>Gallibacterium</taxon>
    </lineage>
</organism>
<keyword evidence="9 12" id="KW-1133">Transmembrane helix</keyword>
<keyword evidence="11 12" id="KW-0464">Manganese</keyword>
<reference evidence="13 14" key="1">
    <citation type="submission" date="2024-09" db="EMBL/GenBank/DDBJ databases">
        <authorList>
            <person name="Sun Q."/>
            <person name="Mori K."/>
        </authorList>
    </citation>
    <scope>NUCLEOTIDE SEQUENCE [LARGE SCALE GENOMIC DNA]</scope>
    <source>
        <strain evidence="13 14">CCM 7538</strain>
    </source>
</reference>
<evidence type="ECO:0000313" key="13">
    <source>
        <dbReference type="EMBL" id="MFC0322249.1"/>
    </source>
</evidence>
<dbReference type="PROSITE" id="PS01348">
    <property type="entry name" value="MRAY_2"/>
    <property type="match status" value="1"/>
</dbReference>
<dbReference type="InterPro" id="IPR012750">
    <property type="entry name" value="ECA_WecA-rel"/>
</dbReference>
<evidence type="ECO:0000256" key="5">
    <source>
        <dbReference type="ARBA" id="ARBA00022679"/>
    </source>
</evidence>
<comment type="caution">
    <text evidence="13">The sequence shown here is derived from an EMBL/GenBank/DDBJ whole genome shotgun (WGS) entry which is preliminary data.</text>
</comment>
<evidence type="ECO:0000256" key="1">
    <source>
        <dbReference type="ARBA" id="ARBA00004651"/>
    </source>
</evidence>
<comment type="catalytic activity">
    <reaction evidence="12">
        <text>di-trans,octa-cis-undecaprenyl phosphate + UDP-N-acetyl-alpha-D-glucosamine = N-acetyl-alpha-D-glucosaminyl-di-trans,octa-cis-undecaprenyl diphosphate + UMP</text>
        <dbReference type="Rhea" id="RHEA:28090"/>
        <dbReference type="ChEBI" id="CHEBI:57705"/>
        <dbReference type="ChEBI" id="CHEBI:57865"/>
        <dbReference type="ChEBI" id="CHEBI:60392"/>
        <dbReference type="ChEBI" id="CHEBI:62959"/>
        <dbReference type="EC" id="2.7.8.33"/>
    </reaction>
</comment>
<keyword evidence="10 12" id="KW-0472">Membrane</keyword>
<evidence type="ECO:0000256" key="6">
    <source>
        <dbReference type="ARBA" id="ARBA00022692"/>
    </source>
</evidence>
<comment type="function">
    <text evidence="12">Catalyzes the transfer of the GlcNAc-1-phosphate moiety from UDP-GlcNAc onto the carrier lipid undecaprenyl phosphate (C55-P), yielding GlcNAc-pyrophosphoryl-undecaprenyl (GlcNAc-PP-C55).</text>
</comment>
<dbReference type="InterPro" id="IPR018480">
    <property type="entry name" value="PNAcMuramoyl-5peptid_Trfase_CS"/>
</dbReference>
<feature type="transmembrane region" description="Helical" evidence="12">
    <location>
        <begin position="316"/>
        <end position="336"/>
    </location>
</feature>